<protein>
    <submittedName>
        <fullName evidence="1">7568_t:CDS:1</fullName>
    </submittedName>
</protein>
<keyword evidence="2" id="KW-1185">Reference proteome</keyword>
<evidence type="ECO:0000313" key="1">
    <source>
        <dbReference type="EMBL" id="CAG8535734.1"/>
    </source>
</evidence>
<comment type="caution">
    <text evidence="1">The sequence shown here is derived from an EMBL/GenBank/DDBJ whole genome shotgun (WGS) entry which is preliminary data.</text>
</comment>
<proteinExistence type="predicted"/>
<reference evidence="1" key="1">
    <citation type="submission" date="2021-06" db="EMBL/GenBank/DDBJ databases">
        <authorList>
            <person name="Kallberg Y."/>
            <person name="Tangrot J."/>
            <person name="Rosling A."/>
        </authorList>
    </citation>
    <scope>NUCLEOTIDE SEQUENCE</scope>
    <source>
        <strain evidence="1">FL130A</strain>
    </source>
</reference>
<name>A0A9N9AP08_9GLOM</name>
<dbReference type="EMBL" id="CAJVPS010001379">
    <property type="protein sequence ID" value="CAG8535734.1"/>
    <property type="molecule type" value="Genomic_DNA"/>
</dbReference>
<dbReference type="Proteomes" id="UP000789508">
    <property type="component" value="Unassembled WGS sequence"/>
</dbReference>
<sequence>MQNGGSNVNDDYAFAIRLQQEFYNDHNKSGVIPEGKLIVYSIFKTSSNVISNQICFVNLESFQSNYNQGKSDHSTTNVKKNKDINVDEDEYIAMQLQQMYEEEGDDYAIAKRLQQMYDKGRVTLGNDSEGKFLV</sequence>
<organism evidence="1 2">
    <name type="scientific">Ambispora leptoticha</name>
    <dbReference type="NCBI Taxonomy" id="144679"/>
    <lineage>
        <taxon>Eukaryota</taxon>
        <taxon>Fungi</taxon>
        <taxon>Fungi incertae sedis</taxon>
        <taxon>Mucoromycota</taxon>
        <taxon>Glomeromycotina</taxon>
        <taxon>Glomeromycetes</taxon>
        <taxon>Archaeosporales</taxon>
        <taxon>Ambisporaceae</taxon>
        <taxon>Ambispora</taxon>
    </lineage>
</organism>
<evidence type="ECO:0000313" key="2">
    <source>
        <dbReference type="Proteomes" id="UP000789508"/>
    </source>
</evidence>
<accession>A0A9N9AP08</accession>
<dbReference type="AlphaFoldDB" id="A0A9N9AP08"/>
<gene>
    <name evidence="1" type="ORF">ALEPTO_LOCUS5160</name>
</gene>